<accession>G7VFS0</accession>
<evidence type="ECO:0000313" key="1">
    <source>
        <dbReference type="EMBL" id="AET34276.1"/>
    </source>
</evidence>
<dbReference type="Proteomes" id="UP000005867">
    <property type="component" value="Chromosome"/>
</dbReference>
<evidence type="ECO:0000313" key="2">
    <source>
        <dbReference type="Proteomes" id="UP000005867"/>
    </source>
</evidence>
<keyword evidence="2" id="KW-1185">Reference proteome</keyword>
<protein>
    <submittedName>
        <fullName evidence="1">Uncharacterized protein</fullName>
    </submittedName>
</protein>
<name>G7VFS0_9CREN</name>
<organism evidence="1 2">
    <name type="scientific">Pyrobaculum ferrireducens</name>
    <dbReference type="NCBI Taxonomy" id="1104324"/>
    <lineage>
        <taxon>Archaea</taxon>
        <taxon>Thermoproteota</taxon>
        <taxon>Thermoprotei</taxon>
        <taxon>Thermoproteales</taxon>
        <taxon>Thermoproteaceae</taxon>
        <taxon>Pyrobaculum</taxon>
    </lineage>
</organism>
<dbReference type="EMBL" id="CP003098">
    <property type="protein sequence ID" value="AET34276.1"/>
    <property type="molecule type" value="Genomic_DNA"/>
</dbReference>
<sequence>MEEWPVLLGPIYRRLKTAAGGERALEEVAYERPWVLAAYIGEVYSPLFPEWRGLVEGNPPLTPLLKFTPRGEGRALPLVFRCGPGLVLADPARLPRILTSRCPVIARVLREAGLYMRGRPLAVERPLEVFCRVVEALAGRLKIPADPWEAASLYAVESGARRRHHHLAAWLYLCQRKSLAEADYLLERIRDVEPEARLKIVKTWVKTNSTSPLQI</sequence>
<reference evidence="1 2" key="1">
    <citation type="journal article" date="2012" name="J. Bacteriol.">
        <title>Complete genome sequence of strain 1860, a crenarchaeon of the genus pyrobaculum able to grow with various electron acceptors.</title>
        <authorList>
            <person name="Mardanov A.V."/>
            <person name="Gumerov V.M."/>
            <person name="Slobodkina G.B."/>
            <person name="Beletsky A.V."/>
            <person name="Bonch-Osmolovskaya E.A."/>
            <person name="Ravin N.V."/>
            <person name="Skryabin K.G."/>
        </authorList>
    </citation>
    <scope>NUCLEOTIDE SEQUENCE [LARGE SCALE GENOMIC DNA]</scope>
    <source>
        <strain evidence="1 2">1860</strain>
    </source>
</reference>
<dbReference type="KEGG" id="pyr:P186_2900"/>
<dbReference type="BioCyc" id="PSP1104324:GJSN-2838-MONOMER"/>
<dbReference type="AlphaFoldDB" id="G7VFS0"/>
<dbReference type="HOGENOM" id="CLU_1280842_0_0_2"/>
<proteinExistence type="predicted"/>
<gene>
    <name evidence="1" type="ORF">P186_2900</name>
</gene>